<dbReference type="InterPro" id="IPR040497">
    <property type="entry name" value="Glyco_transf_24"/>
</dbReference>
<evidence type="ECO:0000259" key="15">
    <source>
        <dbReference type="Pfam" id="PF18404"/>
    </source>
</evidence>
<evidence type="ECO:0000256" key="3">
    <source>
        <dbReference type="ARBA" id="ARBA00004922"/>
    </source>
</evidence>
<feature type="domain" description="UGGT thioredoxin-like" evidence="11">
    <location>
        <begin position="37"/>
        <end position="221"/>
    </location>
</feature>
<keyword evidence="6 10" id="KW-0732">Signal</keyword>
<dbReference type="Pfam" id="PF18401">
    <property type="entry name" value="Thioredoxin_13"/>
    <property type="match status" value="1"/>
</dbReference>
<evidence type="ECO:0000256" key="10">
    <source>
        <dbReference type="SAM" id="SignalP"/>
    </source>
</evidence>
<dbReference type="Pfam" id="PF06427">
    <property type="entry name" value="UDP-g_GGTase"/>
    <property type="match status" value="1"/>
</dbReference>
<evidence type="ECO:0000259" key="11">
    <source>
        <dbReference type="Pfam" id="PF18400"/>
    </source>
</evidence>
<keyword evidence="8" id="KW-0325">Glycoprotein</keyword>
<dbReference type="GO" id="GO:0036503">
    <property type="term" value="P:ERAD pathway"/>
    <property type="evidence" value="ECO:0007669"/>
    <property type="project" value="TreeGrafter"/>
</dbReference>
<dbReference type="Pfam" id="PF18400">
    <property type="entry name" value="Thioredoxin_12"/>
    <property type="match status" value="1"/>
</dbReference>
<comment type="similarity">
    <text evidence="4">Belongs to the glycosyltransferase 8 family.</text>
</comment>
<sequence length="1487" mass="166224">MDVLRLSWPLATCLAFAVQTWAAPAVRVDMTAAFDAGPYLLELVETAAGENSSSYFPLLDRIANGHFAAASSDAELHQRILHTLRDDGHITTPEALATFDLALGLRSSAPRIEAHYQYYATTVEPFVAHQHCDAWVLLEGKQYCTPELDIMTRDNLSSLATQTLPFDRVLGSLIGTGKEAILYADPTSNEFAKYHQALSEAARSQRLNYRLRYRRSRTNTNKTLYVSGYGVELALKKTDYIVIDDRAAVQSTGKPHQSSRRVLTGAEEEGLFDLEPLSTTQLASIGIKAASFILESDTPFETLVQITGDFPRYASSIASHNASDEFVTEHQQMRAHMVRDGINFLWINGAQLIDRQIEPFALIDMLRRERRLVDGIRDLGFDGDQAITLLGHDAISSASSEEDPQRYDWTDAAEGGNIIIWLNDLEMDKRYESYPKRLSSLLQRTFPGQIPPIRKNIFHLVFPADLSIDEDLEFIAEVISIIDRGVPIQFGLVPLQTTDESKIQAKVAYYLAANYNLDAFLSYMGSLARVQDRSAADSVLSAITEAYPLLPQGQPLSAGEVAAAEDYVEKLGMARDWIARLQADTSARSLFVDGVAIPRDRKWLQTVSTIIVGDLQTIQQGVYHGILDEQASVADIFLDGAASRRSHYMVSNDDKSLRILNIAKLHDENTHFLDALPVLDAGAGAAKQDWVAITVLADVSSAIGLTLMQTVLSFKQQNPAVRVDVIDTQEDERLSFQVISALKANRDELAGSESLDDLKAILNEAASYSANEQYAQGRQKFLSEAGFPVGSQFLLINGRVVGPMMPAAPFVAEDLQVLVEFEQTQRIRPVFAALEDLELGEKISSPIAAAKVTSIIAVSAISGLPEGIFESAPTTRSTIYNTWNTSHTALQTGDPRTCSLHIVGLLDPASEKAQRWAPILRTIAGLDGAHVRLILNPVDKVDELPVKRFYRHVFEPKPNYNDDGSIKPPKASFKRLPSEALMTAGMDVPPAWLVASKLSMKDLDNIKLSVVEHDVEATYQLQHILIEGHSRDEKGSPPRGAQLVLGTAAQPLLTDTIIMANLGFFQFKANPGVYQIQLKEGRSSEIYAIESIGANGWEPTAGDEGTQLALMDFQGATLYPRLKRKPGMEESEVLDDSAKPSDANLMSKGLKLAEGLFGAKSKSPAEQKHAEINIFSVASGHLYERMLYIMMVSVMRHTKHSVKFWFIEQFLSPSFKEFIPSLADEYGFKYEMVTYKWPHWLRQQKEKQREIWGYKILFLDVLFPLSLNKVIFVDADQIVRTDMIDLVNFDLHGAPYGFTPMCDSRTEMEGFRFWKQGYWANYLRGKPYHISALYVVDLRRFRDLAAGDRLRQQYHALSADPASLSNLDQDLPNHMQFQIPIRSLPQEWLWCETWCSDESLVKARTIDLCNNPMTKEPKLDRARRQVPEWTTYDDEVAALSAKRGLGLRSNVAETPSDEQMDQDQDEDKDEDERSKKSPEHQHQKDEL</sequence>
<dbReference type="EMBL" id="KU202634">
    <property type="protein sequence ID" value="ANH56544.1"/>
    <property type="molecule type" value="Genomic_DNA"/>
</dbReference>
<dbReference type="InterPro" id="IPR040692">
    <property type="entry name" value="UGGT_TRXL_3"/>
</dbReference>
<dbReference type="Gene3D" id="3.90.550.10">
    <property type="entry name" value="Spore Coat Polysaccharide Biosynthesis Protein SpsA, Chain A"/>
    <property type="match status" value="1"/>
</dbReference>
<dbReference type="InterPro" id="IPR029044">
    <property type="entry name" value="Nucleotide-diphossugar_trans"/>
</dbReference>
<dbReference type="GO" id="GO:0051082">
    <property type="term" value="F:unfolded protein binding"/>
    <property type="evidence" value="ECO:0007669"/>
    <property type="project" value="TreeGrafter"/>
</dbReference>
<dbReference type="Pfam" id="PF18402">
    <property type="entry name" value="Thioredoxin_14"/>
    <property type="match status" value="1"/>
</dbReference>
<proteinExistence type="inferred from homology"/>
<evidence type="ECO:0000259" key="12">
    <source>
        <dbReference type="Pfam" id="PF18401"/>
    </source>
</evidence>
<dbReference type="GO" id="GO:0005788">
    <property type="term" value="C:endoplasmic reticulum lumen"/>
    <property type="evidence" value="ECO:0007669"/>
    <property type="project" value="UniProtKB-SubCell"/>
</dbReference>
<comment type="subcellular location">
    <subcellularLocation>
        <location evidence="2">Endoplasmic reticulum lumen</location>
    </subcellularLocation>
</comment>
<evidence type="ECO:0000256" key="9">
    <source>
        <dbReference type="SAM" id="MobiDB-lite"/>
    </source>
</evidence>
<keyword evidence="5" id="KW-0808">Transferase</keyword>
<dbReference type="Pfam" id="PF18403">
    <property type="entry name" value="Thioredoxin_15"/>
    <property type="match status" value="1"/>
</dbReference>
<dbReference type="InterPro" id="IPR009448">
    <property type="entry name" value="UDP-g_GGtrans"/>
</dbReference>
<evidence type="ECO:0000259" key="14">
    <source>
        <dbReference type="Pfam" id="PF18403"/>
    </source>
</evidence>
<organism evidence="16">
    <name type="scientific">Hypocrella siamensis</name>
    <dbReference type="NCBI Taxonomy" id="696354"/>
    <lineage>
        <taxon>Eukaryota</taxon>
        <taxon>Fungi</taxon>
        <taxon>Dikarya</taxon>
        <taxon>Ascomycota</taxon>
        <taxon>Pezizomycotina</taxon>
        <taxon>Sordariomycetes</taxon>
        <taxon>Hypocreomycetidae</taxon>
        <taxon>Hypocreales</taxon>
        <taxon>Clavicipitaceae</taxon>
        <taxon>Hypocrella</taxon>
    </lineage>
</organism>
<dbReference type="CDD" id="cd06432">
    <property type="entry name" value="GT8_HUGT1_C_like"/>
    <property type="match status" value="1"/>
</dbReference>
<dbReference type="InterPro" id="IPR040525">
    <property type="entry name" value="UGGT_TRXL_4"/>
</dbReference>
<dbReference type="InterPro" id="IPR040694">
    <property type="entry name" value="UGGT_TRXL_2"/>
</dbReference>
<dbReference type="InterPro" id="IPR040693">
    <property type="entry name" value="UGGT_TRXL_1"/>
</dbReference>
<dbReference type="UniPathway" id="UPA00378"/>
<evidence type="ECO:0000256" key="8">
    <source>
        <dbReference type="ARBA" id="ARBA00023180"/>
    </source>
</evidence>
<evidence type="ECO:0000256" key="4">
    <source>
        <dbReference type="ARBA" id="ARBA00006351"/>
    </source>
</evidence>
<protein>
    <recommendedName>
        <fullName evidence="17">UDP-glucose:glycoprotein glucosyltransferase</fullName>
    </recommendedName>
</protein>
<feature type="compositionally biased region" description="Basic and acidic residues" evidence="9">
    <location>
        <begin position="1471"/>
        <end position="1487"/>
    </location>
</feature>
<feature type="compositionally biased region" description="Acidic residues" evidence="9">
    <location>
        <begin position="1455"/>
        <end position="1470"/>
    </location>
</feature>
<dbReference type="SUPFAM" id="SSF53448">
    <property type="entry name" value="Nucleotide-diphospho-sugar transferases"/>
    <property type="match status" value="1"/>
</dbReference>
<evidence type="ECO:0008006" key="17">
    <source>
        <dbReference type="Google" id="ProtNLM"/>
    </source>
</evidence>
<feature type="non-terminal residue" evidence="16">
    <location>
        <position position="1487"/>
    </location>
</feature>
<dbReference type="PANTHER" id="PTHR11226">
    <property type="entry name" value="UDP-GLUCOSE GLYCOPROTEIN:GLUCOSYLTRANSFERASE"/>
    <property type="match status" value="1"/>
</dbReference>
<dbReference type="GO" id="GO:0018279">
    <property type="term" value="P:protein N-linked glycosylation via asparagine"/>
    <property type="evidence" value="ECO:0007669"/>
    <property type="project" value="TreeGrafter"/>
</dbReference>
<feature type="domain" description="Glucosyltransferase 24 catalytic" evidence="15">
    <location>
        <begin position="1172"/>
        <end position="1438"/>
    </location>
</feature>
<evidence type="ECO:0000256" key="2">
    <source>
        <dbReference type="ARBA" id="ARBA00004319"/>
    </source>
</evidence>
<dbReference type="GO" id="GO:0003980">
    <property type="term" value="F:UDP-glucose:glycoprotein glucosyltransferase activity"/>
    <property type="evidence" value="ECO:0007669"/>
    <property type="project" value="InterPro"/>
</dbReference>
<reference evidence="16" key="1">
    <citation type="journal article" date="2016" name="BMC Genomics">
        <title>Genome sequence and comparative analysis of clavicipitaceous insect-pathogenic fungus Aschersonia badia with Metarhizium spp.</title>
        <authorList>
            <person name="Agrawal Y."/>
            <person name="Narwani T."/>
            <person name="Subramanian S."/>
        </authorList>
    </citation>
    <scope>NUCLEOTIDE SEQUENCE</scope>
    <source>
        <strain evidence="16">MTCC 10142</strain>
    </source>
</reference>
<feature type="domain" description="UGGT thioredoxin-like" evidence="12">
    <location>
        <begin position="273"/>
        <end position="401"/>
    </location>
</feature>
<keyword evidence="7" id="KW-0256">Endoplasmic reticulum</keyword>
<feature type="signal peptide" evidence="10">
    <location>
        <begin position="1"/>
        <end position="22"/>
    </location>
</feature>
<feature type="domain" description="UDP-glucose:glycoprotein glucosyltransferase thioredoxin-like" evidence="14">
    <location>
        <begin position="661"/>
        <end position="857"/>
    </location>
</feature>
<name>A0A173GNF6_9HYPO</name>
<feature type="region of interest" description="Disordered" evidence="9">
    <location>
        <begin position="1443"/>
        <end position="1487"/>
    </location>
</feature>
<evidence type="ECO:0000313" key="16">
    <source>
        <dbReference type="EMBL" id="ANH56544.1"/>
    </source>
</evidence>
<feature type="domain" description="UGGT thioredoxin-like" evidence="13">
    <location>
        <begin position="407"/>
        <end position="648"/>
    </location>
</feature>
<evidence type="ECO:0000256" key="6">
    <source>
        <dbReference type="ARBA" id="ARBA00022729"/>
    </source>
</evidence>
<dbReference type="Pfam" id="PF18404">
    <property type="entry name" value="Glyco_transf_24"/>
    <property type="match status" value="1"/>
</dbReference>
<accession>A0A173GNF6</accession>
<comment type="pathway">
    <text evidence="3">Protein modification; protein glycosylation.</text>
</comment>
<feature type="chain" id="PRO_5008006525" description="UDP-glucose:glycoprotein glucosyltransferase" evidence="10">
    <location>
        <begin position="23"/>
        <end position="1487"/>
    </location>
</feature>
<evidence type="ECO:0000256" key="1">
    <source>
        <dbReference type="ARBA" id="ARBA00001913"/>
    </source>
</evidence>
<evidence type="ECO:0000259" key="13">
    <source>
        <dbReference type="Pfam" id="PF18402"/>
    </source>
</evidence>
<dbReference type="FunFam" id="3.90.550.10:FF:000065">
    <property type="entry name" value="UDP-glucose:glycoprotein glucosyltransferase, putative"/>
    <property type="match status" value="1"/>
</dbReference>
<dbReference type="PANTHER" id="PTHR11226:SF0">
    <property type="entry name" value="UDP-GLUCOSE:GLYCOPROTEIN GLUCOSYLTRANSFERASE"/>
    <property type="match status" value="1"/>
</dbReference>
<evidence type="ECO:0000256" key="7">
    <source>
        <dbReference type="ARBA" id="ARBA00022824"/>
    </source>
</evidence>
<evidence type="ECO:0000256" key="5">
    <source>
        <dbReference type="ARBA" id="ARBA00022679"/>
    </source>
</evidence>
<comment type="cofactor">
    <cofactor evidence="1">
        <name>Ca(2+)</name>
        <dbReference type="ChEBI" id="CHEBI:29108"/>
    </cofactor>
</comment>